<evidence type="ECO:0000313" key="3">
    <source>
        <dbReference type="Proteomes" id="UP000465305"/>
    </source>
</evidence>
<gene>
    <name evidence="2" type="ORF">MALGJ_13230</name>
</gene>
<protein>
    <submittedName>
        <fullName evidence="2">Uncharacterized protein</fullName>
    </submittedName>
</protein>
<organism evidence="2 3">
    <name type="scientific">Mycolicibacter algericus</name>
    <name type="common">Mycobacterium algericum</name>
    <dbReference type="NCBI Taxonomy" id="1288388"/>
    <lineage>
        <taxon>Bacteria</taxon>
        <taxon>Bacillati</taxon>
        <taxon>Actinomycetota</taxon>
        <taxon>Actinomycetes</taxon>
        <taxon>Mycobacteriales</taxon>
        <taxon>Mycobacteriaceae</taxon>
        <taxon>Mycolicibacter</taxon>
    </lineage>
</organism>
<accession>A0A7I9Y7S5</accession>
<name>A0A7I9Y7S5_MYCAL</name>
<dbReference type="AlphaFoldDB" id="A0A7I9Y7S5"/>
<feature type="region of interest" description="Disordered" evidence="1">
    <location>
        <begin position="56"/>
        <end position="93"/>
    </location>
</feature>
<feature type="region of interest" description="Disordered" evidence="1">
    <location>
        <begin position="1"/>
        <end position="44"/>
    </location>
</feature>
<dbReference type="Proteomes" id="UP000465305">
    <property type="component" value="Unassembled WGS sequence"/>
</dbReference>
<dbReference type="EMBL" id="BLKY01000001">
    <property type="protein sequence ID" value="GFG84647.1"/>
    <property type="molecule type" value="Genomic_DNA"/>
</dbReference>
<feature type="compositionally biased region" description="Polar residues" evidence="1">
    <location>
        <begin position="70"/>
        <end position="80"/>
    </location>
</feature>
<evidence type="ECO:0000313" key="2">
    <source>
        <dbReference type="EMBL" id="GFG84647.1"/>
    </source>
</evidence>
<reference evidence="2 3" key="1">
    <citation type="journal article" date="2019" name="Emerg. Microbes Infect.">
        <title>Comprehensive subspecies identification of 175 nontuberculous mycobacteria species based on 7547 genomic profiles.</title>
        <authorList>
            <person name="Matsumoto Y."/>
            <person name="Kinjo T."/>
            <person name="Motooka D."/>
            <person name="Nabeya D."/>
            <person name="Jung N."/>
            <person name="Uechi K."/>
            <person name="Horii T."/>
            <person name="Iida T."/>
            <person name="Fujita J."/>
            <person name="Nakamura S."/>
        </authorList>
    </citation>
    <scope>NUCLEOTIDE SEQUENCE [LARGE SCALE GENOMIC DNA]</scope>
    <source>
        <strain evidence="2 3">JCM 30723</strain>
    </source>
</reference>
<proteinExistence type="predicted"/>
<comment type="caution">
    <text evidence="2">The sequence shown here is derived from an EMBL/GenBank/DDBJ whole genome shotgun (WGS) entry which is preliminary data.</text>
</comment>
<sequence>MRTRRLSTAKPHQRENPGPFGRCTTLAFPGGDTWPRPGRTLTPTNQRNALHQKVFHEKSTTSHRPLIEPLSTTPTQPSRKGNTHERTNPGIVTTDAEVFKAEAGRRRMKAILRRQPARLRAVLY</sequence>
<evidence type="ECO:0000256" key="1">
    <source>
        <dbReference type="SAM" id="MobiDB-lite"/>
    </source>
</evidence>